<name>A0A318S8G5_9DEIO</name>
<feature type="domain" description="Acyl-CoA oxidase/dehydrogenase middle" evidence="7">
    <location>
        <begin position="161"/>
        <end position="268"/>
    </location>
</feature>
<evidence type="ECO:0000259" key="7">
    <source>
        <dbReference type="Pfam" id="PF02770"/>
    </source>
</evidence>
<dbReference type="InterPro" id="IPR009075">
    <property type="entry name" value="AcylCo_DH/oxidase_C"/>
</dbReference>
<evidence type="ECO:0000259" key="8">
    <source>
        <dbReference type="Pfam" id="PF02771"/>
    </source>
</evidence>
<dbReference type="Gene3D" id="1.10.540.10">
    <property type="entry name" value="Acyl-CoA dehydrogenase/oxidase, N-terminal domain"/>
    <property type="match status" value="1"/>
</dbReference>
<reference evidence="10 11" key="1">
    <citation type="submission" date="2018-06" db="EMBL/GenBank/DDBJ databases">
        <title>Genomic Encyclopedia of Type Strains, Phase IV (KMG-IV): sequencing the most valuable type-strain genomes for metagenomic binning, comparative biology and taxonomic classification.</title>
        <authorList>
            <person name="Goeker M."/>
        </authorList>
    </citation>
    <scope>NUCLEOTIDE SEQUENCE [LARGE SCALE GENOMIC DNA]</scope>
    <source>
        <strain evidence="10 11">DSM 18048</strain>
    </source>
</reference>
<evidence type="ECO:0000256" key="1">
    <source>
        <dbReference type="ARBA" id="ARBA00001974"/>
    </source>
</evidence>
<dbReference type="InterPro" id="IPR052166">
    <property type="entry name" value="Diverse_Acyl-CoA_DH"/>
</dbReference>
<dbReference type="Pfam" id="PF00441">
    <property type="entry name" value="Acyl-CoA_dh_1"/>
    <property type="match status" value="1"/>
</dbReference>
<evidence type="ECO:0000313" key="10">
    <source>
        <dbReference type="EMBL" id="PYE54136.1"/>
    </source>
</evidence>
<dbReference type="InterPro" id="IPR013786">
    <property type="entry name" value="AcylCoA_DH/ox_N"/>
</dbReference>
<dbReference type="SUPFAM" id="SSF47203">
    <property type="entry name" value="Acyl-CoA dehydrogenase C-terminal domain-like"/>
    <property type="match status" value="1"/>
</dbReference>
<evidence type="ECO:0000256" key="4">
    <source>
        <dbReference type="ARBA" id="ARBA00022827"/>
    </source>
</evidence>
<organism evidence="10 11">
    <name type="scientific">Deinococcus yavapaiensis KR-236</name>
    <dbReference type="NCBI Taxonomy" id="694435"/>
    <lineage>
        <taxon>Bacteria</taxon>
        <taxon>Thermotogati</taxon>
        <taxon>Deinococcota</taxon>
        <taxon>Deinococci</taxon>
        <taxon>Deinococcales</taxon>
        <taxon>Deinococcaceae</taxon>
        <taxon>Deinococcus</taxon>
    </lineage>
</organism>
<dbReference type="AlphaFoldDB" id="A0A318S8G5"/>
<gene>
    <name evidence="10" type="ORF">DES52_106101</name>
</gene>
<comment type="cofactor">
    <cofactor evidence="1 5">
        <name>FAD</name>
        <dbReference type="ChEBI" id="CHEBI:57692"/>
    </cofactor>
</comment>
<evidence type="ECO:0000256" key="5">
    <source>
        <dbReference type="RuleBase" id="RU362125"/>
    </source>
</evidence>
<dbReference type="InterPro" id="IPR006091">
    <property type="entry name" value="Acyl-CoA_Oxase/DH_mid-dom"/>
</dbReference>
<dbReference type="InterPro" id="IPR036250">
    <property type="entry name" value="AcylCo_DH-like_C"/>
</dbReference>
<dbReference type="Gene3D" id="1.20.140.10">
    <property type="entry name" value="Butyryl-CoA Dehydrogenase, subunit A, domain 3"/>
    <property type="match status" value="1"/>
</dbReference>
<dbReference type="GO" id="GO:0016627">
    <property type="term" value="F:oxidoreductase activity, acting on the CH-CH group of donors"/>
    <property type="evidence" value="ECO:0007669"/>
    <property type="project" value="InterPro"/>
</dbReference>
<dbReference type="Gene3D" id="2.40.110.10">
    <property type="entry name" value="Butyryl-CoA Dehydrogenase, subunit A, domain 2"/>
    <property type="match status" value="1"/>
</dbReference>
<evidence type="ECO:0000259" key="6">
    <source>
        <dbReference type="Pfam" id="PF00441"/>
    </source>
</evidence>
<dbReference type="PANTHER" id="PTHR42803">
    <property type="entry name" value="ACYL-COA DEHYDROGENASE"/>
    <property type="match status" value="1"/>
</dbReference>
<feature type="domain" description="Acyl-CoA dehydrogenase/oxidase C-terminal" evidence="6">
    <location>
        <begin position="283"/>
        <end position="449"/>
    </location>
</feature>
<dbReference type="Pfam" id="PF02770">
    <property type="entry name" value="Acyl-CoA_dh_M"/>
    <property type="match status" value="1"/>
</dbReference>
<dbReference type="EMBL" id="QJSX01000006">
    <property type="protein sequence ID" value="PYE54136.1"/>
    <property type="molecule type" value="Genomic_DNA"/>
</dbReference>
<dbReference type="InterPro" id="IPR009100">
    <property type="entry name" value="AcylCoA_DH/oxidase_NM_dom_sf"/>
</dbReference>
<dbReference type="GO" id="GO:0050660">
    <property type="term" value="F:flavin adenine dinucleotide binding"/>
    <property type="evidence" value="ECO:0007669"/>
    <property type="project" value="InterPro"/>
</dbReference>
<keyword evidence="11" id="KW-1185">Reference proteome</keyword>
<proteinExistence type="inferred from homology"/>
<dbReference type="PANTHER" id="PTHR42803:SF3">
    <property type="entry name" value="ACYL-COA DEHYDROGENASE-RELATED"/>
    <property type="match status" value="1"/>
</dbReference>
<dbReference type="OrthoDB" id="9771038at2"/>
<evidence type="ECO:0000256" key="3">
    <source>
        <dbReference type="ARBA" id="ARBA00022630"/>
    </source>
</evidence>
<evidence type="ECO:0000313" key="11">
    <source>
        <dbReference type="Proteomes" id="UP000248326"/>
    </source>
</evidence>
<keyword evidence="3 5" id="KW-0285">Flavoprotein</keyword>
<keyword evidence="4 5" id="KW-0274">FAD</keyword>
<accession>A0A318S8G5</accession>
<evidence type="ECO:0000256" key="2">
    <source>
        <dbReference type="ARBA" id="ARBA00009347"/>
    </source>
</evidence>
<dbReference type="InterPro" id="IPR025878">
    <property type="entry name" value="Acyl-CoA_dh-like_C_dom"/>
</dbReference>
<keyword evidence="5" id="KW-0560">Oxidoreductase</keyword>
<feature type="domain" description="Acyl-CoA dehydrogenase/oxidase N-terminal" evidence="8">
    <location>
        <begin position="44"/>
        <end position="156"/>
    </location>
</feature>
<dbReference type="RefSeq" id="WP_110886528.1">
    <property type="nucleotide sequence ID" value="NZ_QJSX01000006.1"/>
</dbReference>
<sequence>MTSYLNRRDVQFMLYELLDAQKLPERAPYADHSRETFDDTLTLAQSLAEKYFAPHNREADLNEPHVVDGKVAIIPQVKEALEAFRKAGFFGAHHAYDLGGMQLPGVVFQAAQAHFQAANVSTSAYPFLTIGNANLIAAFGSEAQKTKYLPKLISGEWFGTMALSEPQAGSSLADILTTATPLDDGRFLISGTKMWISGGEHELSENIVHLVLARIKDAPKGVKGISLFIVPRSRVNDDGSLGERNDVNLGGLLHKMGYRGTTSTVLNFGENGACLGELVGEPNKGLTYMFHMMNEARIGVGMGATMLGYAGYLYSLEYAKTRPQGRKASNKDPLSEQRMIVEHADVKRMLLMQKAYVEGAFALGLYLASLVDDQRTHPDEAKRREAGLLLDILTPIMKAWPSDFCLEANKQAIQILGGYGYTREYPVEQYYRDNRLNPIHEGTNGIQGLDLLGRKVTMENGAAFKLLARELQASIDEAFAVPDVELFAGELADALRVVRQTTGDMLGQAGEAGPDVFLANASLYLEMLGHTVIAWMWLRQATVAAKALGSASEADQDFYRGKLQACRYFYRFDLPKVKPLGDLLRTLDRTTYEMQPQWF</sequence>
<dbReference type="SUPFAM" id="SSF56645">
    <property type="entry name" value="Acyl-CoA dehydrogenase NM domain-like"/>
    <property type="match status" value="1"/>
</dbReference>
<protein>
    <submittedName>
        <fullName evidence="10">Butyryl-CoA dehydrogenase</fullName>
    </submittedName>
</protein>
<dbReference type="Proteomes" id="UP000248326">
    <property type="component" value="Unassembled WGS sequence"/>
</dbReference>
<comment type="similarity">
    <text evidence="2 5">Belongs to the acyl-CoA dehydrogenase family.</text>
</comment>
<comment type="caution">
    <text evidence="10">The sequence shown here is derived from an EMBL/GenBank/DDBJ whole genome shotgun (WGS) entry which is preliminary data.</text>
</comment>
<evidence type="ECO:0000259" key="9">
    <source>
        <dbReference type="Pfam" id="PF12806"/>
    </source>
</evidence>
<dbReference type="InterPro" id="IPR037069">
    <property type="entry name" value="AcylCoA_DH/ox_N_sf"/>
</dbReference>
<dbReference type="Pfam" id="PF12806">
    <property type="entry name" value="Acyl-CoA_dh_C"/>
    <property type="match status" value="1"/>
</dbReference>
<dbReference type="InterPro" id="IPR046373">
    <property type="entry name" value="Acyl-CoA_Oxase/DH_mid-dom_sf"/>
</dbReference>
<feature type="domain" description="Acetyl-CoA dehydrogenase-like C-terminal" evidence="9">
    <location>
        <begin position="469"/>
        <end position="595"/>
    </location>
</feature>
<dbReference type="Pfam" id="PF02771">
    <property type="entry name" value="Acyl-CoA_dh_N"/>
    <property type="match status" value="1"/>
</dbReference>